<proteinExistence type="predicted"/>
<name>A0A8J2TXC4_9MICO</name>
<keyword evidence="1" id="KW-1133">Transmembrane helix</keyword>
<protein>
    <recommendedName>
        <fullName evidence="4">Tetratricopeptide repeat protein</fullName>
    </recommendedName>
</protein>
<keyword evidence="3" id="KW-1185">Reference proteome</keyword>
<dbReference type="InterPro" id="IPR011990">
    <property type="entry name" value="TPR-like_helical_dom_sf"/>
</dbReference>
<dbReference type="Gene3D" id="1.25.40.10">
    <property type="entry name" value="Tetratricopeptide repeat domain"/>
    <property type="match status" value="1"/>
</dbReference>
<dbReference type="SUPFAM" id="SSF48452">
    <property type="entry name" value="TPR-like"/>
    <property type="match status" value="1"/>
</dbReference>
<feature type="transmembrane region" description="Helical" evidence="1">
    <location>
        <begin position="40"/>
        <end position="62"/>
    </location>
</feature>
<reference evidence="2" key="2">
    <citation type="submission" date="2020-09" db="EMBL/GenBank/DDBJ databases">
        <authorList>
            <person name="Sun Q."/>
            <person name="Zhou Y."/>
        </authorList>
    </citation>
    <scope>NUCLEOTIDE SEQUENCE</scope>
    <source>
        <strain evidence="2">CGMCC 1.12785</strain>
    </source>
</reference>
<keyword evidence="1" id="KW-0812">Transmembrane</keyword>
<evidence type="ECO:0000256" key="1">
    <source>
        <dbReference type="SAM" id="Phobius"/>
    </source>
</evidence>
<sequence>MISRTKLGAVVLGVFLAFFILVTAQRGWIMLRDPDPVATLIGVAFLILPLIGAWALVVEFRFGSRIEKLGRILEAEGRLPDDDLPRTPSGRVVRDAADGVFEKYRRETEEAPEDWRSWFRLACIYDAARDRRRAREAMRRAIALHKQHEGRLL</sequence>
<gene>
    <name evidence="2" type="ORF">GCM10011333_13510</name>
</gene>
<evidence type="ECO:0000313" key="3">
    <source>
        <dbReference type="Proteomes" id="UP000616114"/>
    </source>
</evidence>
<keyword evidence="1" id="KW-0472">Membrane</keyword>
<evidence type="ECO:0000313" key="2">
    <source>
        <dbReference type="EMBL" id="GGA11879.1"/>
    </source>
</evidence>
<dbReference type="Proteomes" id="UP000616114">
    <property type="component" value="Unassembled WGS sequence"/>
</dbReference>
<comment type="caution">
    <text evidence="2">The sequence shown here is derived from an EMBL/GenBank/DDBJ whole genome shotgun (WGS) entry which is preliminary data.</text>
</comment>
<evidence type="ECO:0008006" key="4">
    <source>
        <dbReference type="Google" id="ProtNLM"/>
    </source>
</evidence>
<dbReference type="EMBL" id="BMFY01000004">
    <property type="protein sequence ID" value="GGA11879.1"/>
    <property type="molecule type" value="Genomic_DNA"/>
</dbReference>
<organism evidence="2 3">
    <name type="scientific">Sediminivirga luteola</name>
    <dbReference type="NCBI Taxonomy" id="1774748"/>
    <lineage>
        <taxon>Bacteria</taxon>
        <taxon>Bacillati</taxon>
        <taxon>Actinomycetota</taxon>
        <taxon>Actinomycetes</taxon>
        <taxon>Micrococcales</taxon>
        <taxon>Brevibacteriaceae</taxon>
        <taxon>Sediminivirga</taxon>
    </lineage>
</organism>
<reference evidence="2" key="1">
    <citation type="journal article" date="2014" name="Int. J. Syst. Evol. Microbiol.">
        <title>Complete genome sequence of Corynebacterium casei LMG S-19264T (=DSM 44701T), isolated from a smear-ripened cheese.</title>
        <authorList>
            <consortium name="US DOE Joint Genome Institute (JGI-PGF)"/>
            <person name="Walter F."/>
            <person name="Albersmeier A."/>
            <person name="Kalinowski J."/>
            <person name="Ruckert C."/>
        </authorList>
    </citation>
    <scope>NUCLEOTIDE SEQUENCE</scope>
    <source>
        <strain evidence="2">CGMCC 1.12785</strain>
    </source>
</reference>
<dbReference type="AlphaFoldDB" id="A0A8J2TXC4"/>
<accession>A0A8J2TXC4</accession>